<evidence type="ECO:0000256" key="1">
    <source>
        <dbReference type="SAM" id="Phobius"/>
    </source>
</evidence>
<dbReference type="PANTHER" id="PTHR43685">
    <property type="entry name" value="GLYCOSYLTRANSFERASE"/>
    <property type="match status" value="1"/>
</dbReference>
<organism evidence="3 4">
    <name type="scientific">Candidatus Marithioploca araucensis</name>
    <dbReference type="NCBI Taxonomy" id="70273"/>
    <lineage>
        <taxon>Bacteria</taxon>
        <taxon>Pseudomonadati</taxon>
        <taxon>Pseudomonadota</taxon>
        <taxon>Gammaproteobacteria</taxon>
        <taxon>Thiotrichales</taxon>
        <taxon>Thiotrichaceae</taxon>
        <taxon>Candidatus Marithioploca</taxon>
    </lineage>
</organism>
<gene>
    <name evidence="3" type="ORF">QUF54_02830</name>
</gene>
<keyword evidence="1" id="KW-0472">Membrane</keyword>
<dbReference type="InterPro" id="IPR001173">
    <property type="entry name" value="Glyco_trans_2-like"/>
</dbReference>
<keyword evidence="3" id="KW-0328">Glycosyltransferase</keyword>
<evidence type="ECO:0000313" key="4">
    <source>
        <dbReference type="Proteomes" id="UP001171945"/>
    </source>
</evidence>
<sequence length="276" mass="31496">MNKSIPFSIIIPFKTWLSDLDECLSYIDKMTFKSYEIILLPDEKITLPTCYAKMPIKIITTGAVSPSIKRDLGAEKACGEYLAFIDDDAYPQSDWLEVAHRFLLNQPCVAAIGGPAITPKTDPFWARVSGAVFLSKLSGGFPERYVSKPPSKEIDDWPSVNLIVRKDVFLEVGGYDSNFWPGEDTKLCRDIIKKGNKIIYIPELIVHHHRRASLAKHLRQVGNYGYHRGFFARHYPENSRKLTYFIPTLFVIFLIISTLGSLFSETIQYLLIRRVK</sequence>
<dbReference type="InterPro" id="IPR050834">
    <property type="entry name" value="Glycosyltransf_2"/>
</dbReference>
<protein>
    <submittedName>
        <fullName evidence="3">Glycosyltransferase</fullName>
        <ecNumber evidence="3">2.4.-.-</ecNumber>
    </submittedName>
</protein>
<keyword evidence="3" id="KW-0808">Transferase</keyword>
<reference evidence="3" key="1">
    <citation type="submission" date="2023-06" db="EMBL/GenBank/DDBJ databases">
        <title>Uncultivated large filamentous bacteria from sulfidic sediments reveal new species and different genomic features in energy metabolism and defense.</title>
        <authorList>
            <person name="Fonseca A."/>
        </authorList>
    </citation>
    <scope>NUCLEOTIDE SEQUENCE</scope>
    <source>
        <strain evidence="3">HSG4</strain>
    </source>
</reference>
<dbReference type="Gene3D" id="3.90.550.10">
    <property type="entry name" value="Spore Coat Polysaccharide Biosynthesis Protein SpsA, Chain A"/>
    <property type="match status" value="1"/>
</dbReference>
<feature type="transmembrane region" description="Helical" evidence="1">
    <location>
        <begin position="244"/>
        <end position="272"/>
    </location>
</feature>
<comment type="caution">
    <text evidence="3">The sequence shown here is derived from an EMBL/GenBank/DDBJ whole genome shotgun (WGS) entry which is preliminary data.</text>
</comment>
<evidence type="ECO:0000313" key="3">
    <source>
        <dbReference type="EMBL" id="MDM8562269.1"/>
    </source>
</evidence>
<accession>A0ABT7VRH6</accession>
<keyword evidence="1" id="KW-0812">Transmembrane</keyword>
<keyword evidence="1" id="KW-1133">Transmembrane helix</keyword>
<feature type="domain" description="Glycosyltransferase 2-like" evidence="2">
    <location>
        <begin position="8"/>
        <end position="136"/>
    </location>
</feature>
<dbReference type="InterPro" id="IPR029044">
    <property type="entry name" value="Nucleotide-diphossugar_trans"/>
</dbReference>
<dbReference type="SUPFAM" id="SSF53448">
    <property type="entry name" value="Nucleotide-diphospho-sugar transferases"/>
    <property type="match status" value="1"/>
</dbReference>
<dbReference type="PANTHER" id="PTHR43685:SF2">
    <property type="entry name" value="GLYCOSYLTRANSFERASE 2-LIKE DOMAIN-CONTAINING PROTEIN"/>
    <property type="match status" value="1"/>
</dbReference>
<proteinExistence type="predicted"/>
<evidence type="ECO:0000259" key="2">
    <source>
        <dbReference type="Pfam" id="PF00535"/>
    </source>
</evidence>
<dbReference type="Pfam" id="PF00535">
    <property type="entry name" value="Glycos_transf_2"/>
    <property type="match status" value="1"/>
</dbReference>
<dbReference type="GO" id="GO:0016757">
    <property type="term" value="F:glycosyltransferase activity"/>
    <property type="evidence" value="ECO:0007669"/>
    <property type="project" value="UniProtKB-KW"/>
</dbReference>
<dbReference type="EC" id="2.4.-.-" evidence="3"/>
<keyword evidence="4" id="KW-1185">Reference proteome</keyword>
<name>A0ABT7VRH6_9GAMM</name>
<dbReference type="Proteomes" id="UP001171945">
    <property type="component" value="Unassembled WGS sequence"/>
</dbReference>
<dbReference type="EMBL" id="JAUCGM010000101">
    <property type="protein sequence ID" value="MDM8562269.1"/>
    <property type="molecule type" value="Genomic_DNA"/>
</dbReference>